<reference evidence="2 3" key="1">
    <citation type="journal article" date="2001" name="Proc. Natl. Acad. Sci. U.S.A.">
        <title>Genome sequence of an industrial microorganism Streptomyces avermitilis: deducing the ability of producing secondary metabolites.</title>
        <authorList>
            <person name="Omura S."/>
            <person name="Ikeda H."/>
            <person name="Ishikawa J."/>
            <person name="Hanamoto A."/>
            <person name="Takahashi C."/>
            <person name="Shinose M."/>
            <person name="Takahashi Y."/>
            <person name="Horikawa H."/>
            <person name="Nakazawa H."/>
            <person name="Osonoe T."/>
            <person name="Kikuchi H."/>
            <person name="Shiba T."/>
            <person name="Sakaki Y."/>
            <person name="Hattori M."/>
        </authorList>
    </citation>
    <scope>NUCLEOTIDE SEQUENCE [LARGE SCALE GENOMIC DNA]</scope>
    <source>
        <strain evidence="3">ATCC 31267 / DSM 46492 / JCM 5070 / NBRC 14893 / NCIMB 12804 / NRRL 8165 / MA-4680</strain>
    </source>
</reference>
<reference evidence="2 3" key="3">
    <citation type="journal article" date="2014" name="J. Ind. Microbiol. Biotechnol.">
        <title>Genome mining of the Streptomyces avermitilis genome and development of genome-minimized hosts for heterologous expression of biosynthetic gene clusters.</title>
        <authorList>
            <person name="Ikeda H."/>
            <person name="Shin-ya K."/>
            <person name="Omura S."/>
        </authorList>
    </citation>
    <scope>NUCLEOTIDE SEQUENCE [LARGE SCALE GENOMIC DNA]</scope>
    <source>
        <strain evidence="3">ATCC 31267 / DSM 46492 / JCM 5070 / NBRC 14893 / NCIMB 12804 / NRRL 8165 / MA-4680</strain>
    </source>
</reference>
<proteinExistence type="predicted"/>
<keyword evidence="3" id="KW-1185">Reference proteome</keyword>
<reference evidence="2 3" key="2">
    <citation type="journal article" date="2003" name="Nat. Biotechnol.">
        <title>Complete genome sequence and comparative analysis of the industrial microorganism Streptomyces avermitilis.</title>
        <authorList>
            <person name="Ikeda H."/>
            <person name="Ishikawa J."/>
            <person name="Hanamoto A."/>
            <person name="Shinose M."/>
            <person name="Kikuchi H."/>
            <person name="Shiba T."/>
            <person name="Sakaki Y."/>
            <person name="Hattori M."/>
            <person name="Omura S."/>
        </authorList>
    </citation>
    <scope>NUCLEOTIDE SEQUENCE [LARGE SCALE GENOMIC DNA]</scope>
    <source>
        <strain evidence="3">ATCC 31267 / DSM 46492 / JCM 5070 / NBRC 14893 / NCIMB 12804 / NRRL 8165 / MA-4680</strain>
    </source>
</reference>
<dbReference type="EMBL" id="BA000030">
    <property type="protein sequence ID" value="BAC73618.1"/>
    <property type="molecule type" value="Genomic_DNA"/>
</dbReference>
<dbReference type="HOGENOM" id="CLU_125488_0_0_11"/>
<sequence length="185" mass="19336">MSTAGRVPGRGRVSPLPCMSRARSIGGEPSPSWRIRMAAPQQTPASPAVRLIFEYEGDTVRLVSQQPVDAVISGFDAPPEVRPGNFVEVRDDSGRRLARVPARGAFVESAEVFPEDHAEPITRVDVEARGAFTVILPAPAAATQVAVVRVAPTGPEEGVAPGGGATSPPPGAAPAVDLATFRLER</sequence>
<dbReference type="Proteomes" id="UP000000428">
    <property type="component" value="Chromosome"/>
</dbReference>
<name>Q82AZ9_STRAW</name>
<accession>Q82AZ9</accession>
<dbReference type="eggNOG" id="ENOG503482N">
    <property type="taxonomic scope" value="Bacteria"/>
</dbReference>
<organism evidence="2 3">
    <name type="scientific">Streptomyces avermitilis (strain ATCC 31267 / DSM 46492 / JCM 5070 / NBRC 14893 / NCIMB 12804 / NRRL 8165 / MA-4680)</name>
    <dbReference type="NCBI Taxonomy" id="227882"/>
    <lineage>
        <taxon>Bacteria</taxon>
        <taxon>Bacillati</taxon>
        <taxon>Actinomycetota</taxon>
        <taxon>Actinomycetes</taxon>
        <taxon>Kitasatosporales</taxon>
        <taxon>Streptomycetaceae</taxon>
        <taxon>Streptomyces</taxon>
    </lineage>
</organism>
<protein>
    <submittedName>
        <fullName evidence="2">Uncharacterized protein</fullName>
    </submittedName>
</protein>
<feature type="region of interest" description="Disordered" evidence="1">
    <location>
        <begin position="1"/>
        <end position="33"/>
    </location>
</feature>
<dbReference type="AlphaFoldDB" id="Q82AZ9"/>
<dbReference type="KEGG" id="sma:SAVERM_5906"/>
<evidence type="ECO:0000313" key="2">
    <source>
        <dbReference type="EMBL" id="BAC73618.1"/>
    </source>
</evidence>
<evidence type="ECO:0000256" key="1">
    <source>
        <dbReference type="SAM" id="MobiDB-lite"/>
    </source>
</evidence>
<evidence type="ECO:0000313" key="3">
    <source>
        <dbReference type="Proteomes" id="UP000000428"/>
    </source>
</evidence>
<feature type="region of interest" description="Disordered" evidence="1">
    <location>
        <begin position="153"/>
        <end position="176"/>
    </location>
</feature>
<gene>
    <name evidence="2" type="ORF">SAVERM_5906</name>
</gene>